<keyword evidence="2" id="KW-1185">Reference proteome</keyword>
<dbReference type="AlphaFoldDB" id="A0AA38MMS6"/>
<dbReference type="Proteomes" id="UP001168821">
    <property type="component" value="Unassembled WGS sequence"/>
</dbReference>
<accession>A0AA38MMS6</accession>
<evidence type="ECO:0000313" key="1">
    <source>
        <dbReference type="EMBL" id="KAJ3662016.1"/>
    </source>
</evidence>
<dbReference type="EMBL" id="JALNTZ010000002">
    <property type="protein sequence ID" value="KAJ3662016.1"/>
    <property type="molecule type" value="Genomic_DNA"/>
</dbReference>
<reference evidence="1" key="1">
    <citation type="journal article" date="2023" name="G3 (Bethesda)">
        <title>Whole genome assemblies of Zophobas morio and Tenebrio molitor.</title>
        <authorList>
            <person name="Kaur S."/>
            <person name="Stinson S.A."/>
            <person name="diCenzo G.C."/>
        </authorList>
    </citation>
    <scope>NUCLEOTIDE SEQUENCE</scope>
    <source>
        <strain evidence="1">QUZm001</strain>
    </source>
</reference>
<gene>
    <name evidence="1" type="ORF">Zmor_006384</name>
</gene>
<protein>
    <submittedName>
        <fullName evidence="1">Uncharacterized protein</fullName>
    </submittedName>
</protein>
<comment type="caution">
    <text evidence="1">The sequence shown here is derived from an EMBL/GenBank/DDBJ whole genome shotgun (WGS) entry which is preliminary data.</text>
</comment>
<evidence type="ECO:0000313" key="2">
    <source>
        <dbReference type="Proteomes" id="UP001168821"/>
    </source>
</evidence>
<sequence length="202" mass="23294">MNYAHCNHHRGKCNLFLNLNHHCPTSLNLNRLLKYHFTYKQYSYAQIPRQWYYSSTTNSTVTQPPSSLLTLTYLTQSTVVPFPRICTSAVPFGFPSFSSALQTTNYQTPLEHSHLAETITRTDGTPTCFLRCGQYLHRPRLRILRSTGDFRFLQRSVSGERNEQDFRLAAPTREKREKSRMDVLDLSTAAMVIYEGSCSKLD</sequence>
<name>A0AA38MMS6_9CUCU</name>
<organism evidence="1 2">
    <name type="scientific">Zophobas morio</name>
    <dbReference type="NCBI Taxonomy" id="2755281"/>
    <lineage>
        <taxon>Eukaryota</taxon>
        <taxon>Metazoa</taxon>
        <taxon>Ecdysozoa</taxon>
        <taxon>Arthropoda</taxon>
        <taxon>Hexapoda</taxon>
        <taxon>Insecta</taxon>
        <taxon>Pterygota</taxon>
        <taxon>Neoptera</taxon>
        <taxon>Endopterygota</taxon>
        <taxon>Coleoptera</taxon>
        <taxon>Polyphaga</taxon>
        <taxon>Cucujiformia</taxon>
        <taxon>Tenebrionidae</taxon>
        <taxon>Zophobas</taxon>
    </lineage>
</organism>
<proteinExistence type="predicted"/>